<sequence length="354" mass="38834">RSFKNYLVMVVIAVITATLYFLITPLKEAQSELLSRTSPTLYDVLIAICGGAAGIIALSTKGKGNVIPGVAIATALMPPLCTAGYGLASANWSYFWGAFYLFFINTVFISLSTFAGVKMLRFNTKQFDNVAQLKKVHRLILIIAVVTMVPAAVMTVDITRESFTNSNVREFVKAELSLKGTQIIAEEVNTSDSIIRLVAVGKSISDSTLTVASRALAQYNLRGYKLKVIQGSQSDSLLLAKKSAENILTSNTSNQQLVEQNAQIHKLEEKLSAYTGYEQLGIQLSKELRSLYPNVTSISLSKVMEVTTDTSATKRYVVAIVGSKTNFSTADRERLSRWLKSRTESDSLRLITTR</sequence>
<keyword evidence="1" id="KW-1133">Transmembrane helix</keyword>
<feature type="non-terminal residue" evidence="2">
    <location>
        <position position="1"/>
    </location>
</feature>
<dbReference type="PANTHER" id="PTHR20992:SF9">
    <property type="entry name" value="AT15442P-RELATED"/>
    <property type="match status" value="1"/>
</dbReference>
<evidence type="ECO:0000313" key="2">
    <source>
        <dbReference type="EMBL" id="MBW4865447.1"/>
    </source>
</evidence>
<keyword evidence="1" id="KW-0812">Transmembrane</keyword>
<feature type="transmembrane region" description="Helical" evidence="1">
    <location>
        <begin position="66"/>
        <end position="88"/>
    </location>
</feature>
<feature type="transmembrane region" description="Helical" evidence="1">
    <location>
        <begin position="94"/>
        <end position="117"/>
    </location>
</feature>
<proteinExistence type="predicted"/>
<reference evidence="2" key="1">
    <citation type="submission" date="2021-07" db="EMBL/GenBank/DDBJ databases">
        <title>Genomic diversity and antimicrobial resistance of Prevotella spp. isolated from chronic lung disease airways.</title>
        <authorList>
            <person name="Webb K.A."/>
            <person name="Olagoke O.S."/>
            <person name="Baird T."/>
            <person name="Neill J."/>
            <person name="Pham A."/>
            <person name="Wells T.J."/>
            <person name="Ramsay K.A."/>
            <person name="Bell S.C."/>
            <person name="Sarovich D.S."/>
            <person name="Price E.P."/>
        </authorList>
    </citation>
    <scope>NUCLEOTIDE SEQUENCE</scope>
    <source>
        <strain evidence="2">SCHI0047.S.3</strain>
    </source>
</reference>
<feature type="transmembrane region" description="Helical" evidence="1">
    <location>
        <begin position="7"/>
        <end position="26"/>
    </location>
</feature>
<protein>
    <submittedName>
        <fullName evidence="2">DUF389 domain-containing protein</fullName>
    </submittedName>
</protein>
<accession>A0AAW4NN22</accession>
<dbReference type="RefSeq" id="WP_219428749.1">
    <property type="nucleotide sequence ID" value="NZ_JAHXRF010000006.1"/>
</dbReference>
<dbReference type="PANTHER" id="PTHR20992">
    <property type="entry name" value="AT15442P-RELATED"/>
    <property type="match status" value="1"/>
</dbReference>
<keyword evidence="1" id="KW-0472">Membrane</keyword>
<feature type="transmembrane region" description="Helical" evidence="1">
    <location>
        <begin position="138"/>
        <end position="156"/>
    </location>
</feature>
<gene>
    <name evidence="2" type="ORF">KZY68_05340</name>
</gene>
<dbReference type="AlphaFoldDB" id="A0AAW4NN22"/>
<evidence type="ECO:0000313" key="3">
    <source>
        <dbReference type="Proteomes" id="UP001196873"/>
    </source>
</evidence>
<name>A0AAW4NN22_9BACT</name>
<comment type="caution">
    <text evidence="2">The sequence shown here is derived from an EMBL/GenBank/DDBJ whole genome shotgun (WGS) entry which is preliminary data.</text>
</comment>
<evidence type="ECO:0000256" key="1">
    <source>
        <dbReference type="SAM" id="Phobius"/>
    </source>
</evidence>
<feature type="transmembrane region" description="Helical" evidence="1">
    <location>
        <begin position="41"/>
        <end position="59"/>
    </location>
</feature>
<dbReference type="EMBL" id="JAHXRF010000006">
    <property type="protein sequence ID" value="MBW4865447.1"/>
    <property type="molecule type" value="Genomic_DNA"/>
</dbReference>
<organism evidence="2 3">
    <name type="scientific">Segatella salivae</name>
    <dbReference type="NCBI Taxonomy" id="228604"/>
    <lineage>
        <taxon>Bacteria</taxon>
        <taxon>Pseudomonadati</taxon>
        <taxon>Bacteroidota</taxon>
        <taxon>Bacteroidia</taxon>
        <taxon>Bacteroidales</taxon>
        <taxon>Prevotellaceae</taxon>
        <taxon>Segatella</taxon>
    </lineage>
</organism>
<dbReference type="Pfam" id="PF04087">
    <property type="entry name" value="DUF389"/>
    <property type="match status" value="1"/>
</dbReference>
<dbReference type="InterPro" id="IPR005240">
    <property type="entry name" value="DUF389"/>
</dbReference>
<dbReference type="Proteomes" id="UP001196873">
    <property type="component" value="Unassembled WGS sequence"/>
</dbReference>